<evidence type="ECO:0000313" key="2">
    <source>
        <dbReference type="EMBL" id="MBB6126355.1"/>
    </source>
</evidence>
<comment type="caution">
    <text evidence="2">The sequence shown here is derived from an EMBL/GenBank/DDBJ whole genome shotgun (WGS) entry which is preliminary data.</text>
</comment>
<feature type="signal peptide" evidence="1">
    <location>
        <begin position="1"/>
        <end position="17"/>
    </location>
</feature>
<gene>
    <name evidence="2" type="ORF">HDF22_000456</name>
</gene>
<dbReference type="EMBL" id="JACHCA010000001">
    <property type="protein sequence ID" value="MBB6126355.1"/>
    <property type="molecule type" value="Genomic_DNA"/>
</dbReference>
<dbReference type="PROSITE" id="PS51257">
    <property type="entry name" value="PROKAR_LIPOPROTEIN"/>
    <property type="match status" value="1"/>
</dbReference>
<evidence type="ECO:0000256" key="1">
    <source>
        <dbReference type="SAM" id="SignalP"/>
    </source>
</evidence>
<evidence type="ECO:0008006" key="4">
    <source>
        <dbReference type="Google" id="ProtNLM"/>
    </source>
</evidence>
<keyword evidence="1" id="KW-0732">Signal</keyword>
<name>A0A841JD02_9SPHI</name>
<feature type="chain" id="PRO_5032973897" description="Fibronectin type-III domain-containing protein" evidence="1">
    <location>
        <begin position="18"/>
        <end position="319"/>
    </location>
</feature>
<reference evidence="2 3" key="1">
    <citation type="submission" date="2020-08" db="EMBL/GenBank/DDBJ databases">
        <title>Genomic Encyclopedia of Type Strains, Phase IV (KMG-V): Genome sequencing to study the core and pangenomes of soil and plant-associated prokaryotes.</title>
        <authorList>
            <person name="Whitman W."/>
        </authorList>
    </citation>
    <scope>NUCLEOTIDE SEQUENCE [LARGE SCALE GENOMIC DNA]</scope>
    <source>
        <strain evidence="2 3">MP601</strain>
    </source>
</reference>
<dbReference type="SUPFAM" id="SSF49265">
    <property type="entry name" value="Fibronectin type III"/>
    <property type="match status" value="1"/>
</dbReference>
<sequence length="319" mass="35571">MKLKTLFLSLLTTLALTGLLSSCKEFIEPSINKRQVQLNAPANKYQSTNYTINFWWSDVEDALSYRLQVVTPNFDSIGGLIIDTLVKGTKFSLTMDPGIYEWHVRAENGSSQTNYSAPQDFTVLTSSLTGQTIILSAPANNSLTNLSAVTFKWGGLYNATKYHLQIDSNNFADENNVVKDQVIPGQQFAFTFPKSQVYQWRVRAENETEQSKWSAINLITYDNTRPAMVTLNQPQNNATISLPVNLTWNTATSAVKYKLALYKSDSTTPYNNTFPVVLSTTSFSFNLGNSGDRIFWKVSAINAAGNEGQSSELRSFVLQ</sequence>
<dbReference type="InterPro" id="IPR013783">
    <property type="entry name" value="Ig-like_fold"/>
</dbReference>
<dbReference type="AlphaFoldDB" id="A0A841JD02"/>
<dbReference type="RefSeq" id="WP_183585363.1">
    <property type="nucleotide sequence ID" value="NZ_JACHCA010000001.1"/>
</dbReference>
<protein>
    <recommendedName>
        <fullName evidence="4">Fibronectin type-III domain-containing protein</fullName>
    </recommendedName>
</protein>
<dbReference type="Proteomes" id="UP000548326">
    <property type="component" value="Unassembled WGS sequence"/>
</dbReference>
<dbReference type="Gene3D" id="2.60.40.10">
    <property type="entry name" value="Immunoglobulins"/>
    <property type="match status" value="3"/>
</dbReference>
<evidence type="ECO:0000313" key="3">
    <source>
        <dbReference type="Proteomes" id="UP000548326"/>
    </source>
</evidence>
<organism evidence="2 3">
    <name type="scientific">Mucilaginibacter lappiensis</name>
    <dbReference type="NCBI Taxonomy" id="354630"/>
    <lineage>
        <taxon>Bacteria</taxon>
        <taxon>Pseudomonadati</taxon>
        <taxon>Bacteroidota</taxon>
        <taxon>Sphingobacteriia</taxon>
        <taxon>Sphingobacteriales</taxon>
        <taxon>Sphingobacteriaceae</taxon>
        <taxon>Mucilaginibacter</taxon>
    </lineage>
</organism>
<dbReference type="InterPro" id="IPR036116">
    <property type="entry name" value="FN3_sf"/>
</dbReference>
<accession>A0A841JD02</accession>
<proteinExistence type="predicted"/>